<evidence type="ECO:0000313" key="4">
    <source>
        <dbReference type="EnsemblPlants" id="KQK18568"/>
    </source>
</evidence>
<reference evidence="3 4" key="1">
    <citation type="journal article" date="2010" name="Nature">
        <title>Genome sequencing and analysis of the model grass Brachypodium distachyon.</title>
        <authorList>
            <consortium name="International Brachypodium Initiative"/>
        </authorList>
    </citation>
    <scope>NUCLEOTIDE SEQUENCE [LARGE SCALE GENOMIC DNA]</scope>
    <source>
        <strain evidence="3 4">Bd21</strain>
    </source>
</reference>
<name>A0A0Q3H6I2_BRADI</name>
<feature type="domain" description="DUF6598" evidence="2">
    <location>
        <begin position="95"/>
        <end position="327"/>
    </location>
</feature>
<evidence type="ECO:0000313" key="3">
    <source>
        <dbReference type="EMBL" id="KQK18568.1"/>
    </source>
</evidence>
<dbReference type="EnsemblPlants" id="KQK18568">
    <property type="protein sequence ID" value="KQK18568"/>
    <property type="gene ID" value="BRADI_1g43390v3"/>
</dbReference>
<dbReference type="PANTHER" id="PTHR33065:SF103">
    <property type="entry name" value="DUF6598 DOMAIN-CONTAINING PROTEIN"/>
    <property type="match status" value="1"/>
</dbReference>
<dbReference type="InterPro" id="IPR046533">
    <property type="entry name" value="DUF6598"/>
</dbReference>
<dbReference type="Proteomes" id="UP000008810">
    <property type="component" value="Chromosome 1"/>
</dbReference>
<dbReference type="EMBL" id="CM000880">
    <property type="protein sequence ID" value="KQK18568.1"/>
    <property type="molecule type" value="Genomic_DNA"/>
</dbReference>
<sequence>MCLSGPPNRKTGRRSDDDPAAAWLNTPCGKKTREGLLKEIASSADKEPWERFRDFWVDVWGEGGYFGKFEDNTAIPPMRYTFSDPDYGYPMETLLFFSVKVVKNDESLHWPLDVYGFVAVRDVLDRKRNMIFCCERDNCQTINQQKNLLTGPTRAVAVSVDPSYFEVKLKVKGATETEDRDFSLFASTYRSGSMVRTFTSKLSTLEMTFQEIPYSVEATVSLKVIDGSWPDGFRGEFSARIDSVPDMKFRLLDCGDDKLPTDVDGKIQLTRRVVSVELRGFLRVPVLAHHVNGKQIKRREAIFQPKRCGISSNSKLKVGSCSMEITVSWSLFTSLP</sequence>
<accession>A0A0Q3H6I2</accession>
<reference evidence="3" key="2">
    <citation type="submission" date="2017-06" db="EMBL/GenBank/DDBJ databases">
        <title>WGS assembly of Brachypodium distachyon.</title>
        <authorList>
            <consortium name="The International Brachypodium Initiative"/>
            <person name="Lucas S."/>
            <person name="Harmon-Smith M."/>
            <person name="Lail K."/>
            <person name="Tice H."/>
            <person name="Grimwood J."/>
            <person name="Bruce D."/>
            <person name="Barry K."/>
            <person name="Shu S."/>
            <person name="Lindquist E."/>
            <person name="Wang M."/>
            <person name="Pitluck S."/>
            <person name="Vogel J.P."/>
            <person name="Garvin D.F."/>
            <person name="Mockler T.C."/>
            <person name="Schmutz J."/>
            <person name="Rokhsar D."/>
            <person name="Bevan M.W."/>
        </authorList>
    </citation>
    <scope>NUCLEOTIDE SEQUENCE</scope>
    <source>
        <strain evidence="3">Bd21</strain>
    </source>
</reference>
<dbReference type="PANTHER" id="PTHR33065">
    <property type="entry name" value="OS07G0486400 PROTEIN"/>
    <property type="match status" value="1"/>
</dbReference>
<dbReference type="InParanoid" id="A0A0Q3H6I2"/>
<dbReference type="Pfam" id="PF20241">
    <property type="entry name" value="DUF6598"/>
    <property type="match status" value="1"/>
</dbReference>
<reference evidence="4" key="3">
    <citation type="submission" date="2018-08" db="UniProtKB">
        <authorList>
            <consortium name="EnsemblPlants"/>
        </authorList>
    </citation>
    <scope>IDENTIFICATION</scope>
    <source>
        <strain evidence="4">cv. Bd21</strain>
    </source>
</reference>
<evidence type="ECO:0000313" key="5">
    <source>
        <dbReference type="Proteomes" id="UP000008810"/>
    </source>
</evidence>
<gene>
    <name evidence="3" type="ORF">BRADI_1g43390v3</name>
</gene>
<organism evidence="3">
    <name type="scientific">Brachypodium distachyon</name>
    <name type="common">Purple false brome</name>
    <name type="synonym">Trachynia distachya</name>
    <dbReference type="NCBI Taxonomy" id="15368"/>
    <lineage>
        <taxon>Eukaryota</taxon>
        <taxon>Viridiplantae</taxon>
        <taxon>Streptophyta</taxon>
        <taxon>Embryophyta</taxon>
        <taxon>Tracheophyta</taxon>
        <taxon>Spermatophyta</taxon>
        <taxon>Magnoliopsida</taxon>
        <taxon>Liliopsida</taxon>
        <taxon>Poales</taxon>
        <taxon>Poaceae</taxon>
        <taxon>BOP clade</taxon>
        <taxon>Pooideae</taxon>
        <taxon>Stipodae</taxon>
        <taxon>Brachypodieae</taxon>
        <taxon>Brachypodium</taxon>
    </lineage>
</organism>
<dbReference type="AlphaFoldDB" id="A0A0Q3H6I2"/>
<dbReference type="Gramene" id="KQK18568">
    <property type="protein sequence ID" value="KQK18568"/>
    <property type="gene ID" value="BRADI_1g43390v3"/>
</dbReference>
<evidence type="ECO:0000259" key="2">
    <source>
        <dbReference type="Pfam" id="PF20241"/>
    </source>
</evidence>
<proteinExistence type="predicted"/>
<evidence type="ECO:0000256" key="1">
    <source>
        <dbReference type="SAM" id="MobiDB-lite"/>
    </source>
</evidence>
<protein>
    <recommendedName>
        <fullName evidence="2">DUF6598 domain-containing protein</fullName>
    </recommendedName>
</protein>
<dbReference type="OrthoDB" id="681537at2759"/>
<feature type="region of interest" description="Disordered" evidence="1">
    <location>
        <begin position="1"/>
        <end position="24"/>
    </location>
</feature>
<keyword evidence="5" id="KW-1185">Reference proteome</keyword>